<organism evidence="1">
    <name type="scientific">Arundo donax</name>
    <name type="common">Giant reed</name>
    <name type="synonym">Donax arundinaceus</name>
    <dbReference type="NCBI Taxonomy" id="35708"/>
    <lineage>
        <taxon>Eukaryota</taxon>
        <taxon>Viridiplantae</taxon>
        <taxon>Streptophyta</taxon>
        <taxon>Embryophyta</taxon>
        <taxon>Tracheophyta</taxon>
        <taxon>Spermatophyta</taxon>
        <taxon>Magnoliopsida</taxon>
        <taxon>Liliopsida</taxon>
        <taxon>Poales</taxon>
        <taxon>Poaceae</taxon>
        <taxon>PACMAD clade</taxon>
        <taxon>Arundinoideae</taxon>
        <taxon>Arundineae</taxon>
        <taxon>Arundo</taxon>
    </lineage>
</organism>
<sequence>MRWNPLMVRTTRLRI</sequence>
<dbReference type="EMBL" id="GBRH01239399">
    <property type="protein sequence ID" value="JAD58496.1"/>
    <property type="molecule type" value="Transcribed_RNA"/>
</dbReference>
<reference evidence="1" key="2">
    <citation type="journal article" date="2015" name="Data Brief">
        <title>Shoot transcriptome of the giant reed, Arundo donax.</title>
        <authorList>
            <person name="Barrero R.A."/>
            <person name="Guerrero F.D."/>
            <person name="Moolhuijzen P."/>
            <person name="Goolsby J.A."/>
            <person name="Tidwell J."/>
            <person name="Bellgard S.E."/>
            <person name="Bellgard M.I."/>
        </authorList>
    </citation>
    <scope>NUCLEOTIDE SEQUENCE</scope>
    <source>
        <tissue evidence="1">Shoot tissue taken approximately 20 cm above the soil surface</tissue>
    </source>
</reference>
<name>A0A0A9B551_ARUDO</name>
<proteinExistence type="predicted"/>
<accession>A0A0A9B551</accession>
<evidence type="ECO:0000313" key="1">
    <source>
        <dbReference type="EMBL" id="JAD58496.1"/>
    </source>
</evidence>
<reference evidence="1" key="1">
    <citation type="submission" date="2014-09" db="EMBL/GenBank/DDBJ databases">
        <authorList>
            <person name="Magalhaes I.L.F."/>
            <person name="Oliveira U."/>
            <person name="Santos F.R."/>
            <person name="Vidigal T.H.D.A."/>
            <person name="Brescovit A.D."/>
            <person name="Santos A.J."/>
        </authorList>
    </citation>
    <scope>NUCLEOTIDE SEQUENCE</scope>
    <source>
        <tissue evidence="1">Shoot tissue taken approximately 20 cm above the soil surface</tissue>
    </source>
</reference>
<protein>
    <submittedName>
        <fullName evidence="1">Uncharacterized protein</fullName>
    </submittedName>
</protein>